<comment type="caution">
    <text evidence="3">The sequence shown here is derived from an EMBL/GenBank/DDBJ whole genome shotgun (WGS) entry which is preliminary data.</text>
</comment>
<dbReference type="AlphaFoldDB" id="A0A329R6T0"/>
<keyword evidence="4" id="KW-1185">Reference proteome</keyword>
<dbReference type="OrthoDB" id="120462at2759"/>
<feature type="compositionally biased region" description="Acidic residues" evidence="1">
    <location>
        <begin position="92"/>
        <end position="105"/>
    </location>
</feature>
<gene>
    <name evidence="3" type="ORF">PC110_g23327</name>
    <name evidence="2" type="ORF">PC117_g24535</name>
</gene>
<name>A0A329R6T0_9STRA</name>
<organism evidence="3 4">
    <name type="scientific">Phytophthora cactorum</name>
    <dbReference type="NCBI Taxonomy" id="29920"/>
    <lineage>
        <taxon>Eukaryota</taxon>
        <taxon>Sar</taxon>
        <taxon>Stramenopiles</taxon>
        <taxon>Oomycota</taxon>
        <taxon>Peronosporomycetes</taxon>
        <taxon>Peronosporales</taxon>
        <taxon>Peronosporaceae</taxon>
        <taxon>Phytophthora</taxon>
    </lineage>
</organism>
<evidence type="ECO:0000313" key="2">
    <source>
        <dbReference type="EMBL" id="KAG2890145.1"/>
    </source>
</evidence>
<dbReference type="Proteomes" id="UP000251314">
    <property type="component" value="Unassembled WGS sequence"/>
</dbReference>
<dbReference type="EMBL" id="RCMK01001669">
    <property type="protein sequence ID" value="KAG2890145.1"/>
    <property type="molecule type" value="Genomic_DNA"/>
</dbReference>
<evidence type="ECO:0000313" key="4">
    <source>
        <dbReference type="Proteomes" id="UP000251314"/>
    </source>
</evidence>
<dbReference type="EMBL" id="MJFZ01003209">
    <property type="protein sequence ID" value="RAW20231.1"/>
    <property type="molecule type" value="Genomic_DNA"/>
</dbReference>
<sequence length="105" mass="11561">MKPHPSLKHFLRVIEEFAREYVVLCKSIISGDATAPVRPPMRFTKAATLPNVSGIEESSSEDEDDVAIGSKNSDADSEVSDEDLGIVYDNSFDNEGDEEEKVDRA</sequence>
<accession>A0A329R6T0</accession>
<feature type="compositionally biased region" description="Acidic residues" evidence="1">
    <location>
        <begin position="75"/>
        <end position="84"/>
    </location>
</feature>
<protein>
    <submittedName>
        <fullName evidence="3">Uncharacterized protein</fullName>
    </submittedName>
</protein>
<reference evidence="2" key="2">
    <citation type="submission" date="2018-10" db="EMBL/GenBank/DDBJ databases">
        <title>Effector identification in a new, highly contiguous assembly of the strawberry crown rot pathogen Phytophthora cactorum.</title>
        <authorList>
            <person name="Armitage A.D."/>
            <person name="Nellist C.F."/>
            <person name="Bates H."/>
            <person name="Vickerstaff R.J."/>
            <person name="Harrison R.J."/>
        </authorList>
    </citation>
    <scope>NUCLEOTIDE SEQUENCE</scope>
    <source>
        <strain evidence="2">4040</strain>
    </source>
</reference>
<reference evidence="3 4" key="1">
    <citation type="submission" date="2018-01" db="EMBL/GenBank/DDBJ databases">
        <title>Draft genome of the strawberry crown rot pathogen Phytophthora cactorum.</title>
        <authorList>
            <person name="Armitage A.D."/>
            <person name="Lysoe E."/>
            <person name="Nellist C.F."/>
            <person name="Harrison R.J."/>
            <person name="Brurberg M.B."/>
        </authorList>
    </citation>
    <scope>NUCLEOTIDE SEQUENCE [LARGE SCALE GENOMIC DNA]</scope>
    <source>
        <strain evidence="3 4">10300</strain>
    </source>
</reference>
<feature type="region of interest" description="Disordered" evidence="1">
    <location>
        <begin position="49"/>
        <end position="105"/>
    </location>
</feature>
<evidence type="ECO:0000313" key="3">
    <source>
        <dbReference type="EMBL" id="RAW20231.1"/>
    </source>
</evidence>
<evidence type="ECO:0000256" key="1">
    <source>
        <dbReference type="SAM" id="MobiDB-lite"/>
    </source>
</evidence>
<dbReference type="VEuPathDB" id="FungiDB:PC110_g23327"/>
<proteinExistence type="predicted"/>
<dbReference type="Proteomes" id="UP000736787">
    <property type="component" value="Unassembled WGS sequence"/>
</dbReference>